<evidence type="ECO:0000259" key="12">
    <source>
        <dbReference type="PROSITE" id="PS50808"/>
    </source>
</evidence>
<protein>
    <recommendedName>
        <fullName evidence="12">BED-type domain-containing protein</fullName>
    </recommendedName>
</protein>
<keyword evidence="4 10" id="KW-0863">Zinc-finger</keyword>
<dbReference type="SUPFAM" id="SSF140996">
    <property type="entry name" value="Hermes dimerisation domain"/>
    <property type="match status" value="1"/>
</dbReference>
<evidence type="ECO:0000256" key="7">
    <source>
        <dbReference type="ARBA" id="ARBA00023125"/>
    </source>
</evidence>
<dbReference type="AlphaFoldDB" id="A0AAW2DNX8"/>
<reference evidence="13 14" key="1">
    <citation type="submission" date="2024-01" db="EMBL/GenBank/DDBJ databases">
        <title>A telomere-to-telomere, gap-free genome of sweet tea (Lithocarpus litseifolius).</title>
        <authorList>
            <person name="Zhou J."/>
        </authorList>
    </citation>
    <scope>NUCLEOTIDE SEQUENCE [LARGE SCALE GENOMIC DNA]</scope>
    <source>
        <strain evidence="13">Zhou-2022a</strain>
        <tissue evidence="13">Leaf</tissue>
    </source>
</reference>
<evidence type="ECO:0000256" key="8">
    <source>
        <dbReference type="ARBA" id="ARBA00023163"/>
    </source>
</evidence>
<evidence type="ECO:0000256" key="9">
    <source>
        <dbReference type="ARBA" id="ARBA00023242"/>
    </source>
</evidence>
<organism evidence="13 14">
    <name type="scientific">Lithocarpus litseifolius</name>
    <dbReference type="NCBI Taxonomy" id="425828"/>
    <lineage>
        <taxon>Eukaryota</taxon>
        <taxon>Viridiplantae</taxon>
        <taxon>Streptophyta</taxon>
        <taxon>Embryophyta</taxon>
        <taxon>Tracheophyta</taxon>
        <taxon>Spermatophyta</taxon>
        <taxon>Magnoliopsida</taxon>
        <taxon>eudicotyledons</taxon>
        <taxon>Gunneridae</taxon>
        <taxon>Pentapetalae</taxon>
        <taxon>rosids</taxon>
        <taxon>fabids</taxon>
        <taxon>Fagales</taxon>
        <taxon>Fagaceae</taxon>
        <taxon>Lithocarpus</taxon>
    </lineage>
</organism>
<keyword evidence="8" id="KW-0804">Transcription</keyword>
<dbReference type="Proteomes" id="UP001459277">
    <property type="component" value="Unassembled WGS sequence"/>
</dbReference>
<dbReference type="SUPFAM" id="SSF57667">
    <property type="entry name" value="beta-beta-alpha zinc fingers"/>
    <property type="match status" value="1"/>
</dbReference>
<keyword evidence="7" id="KW-0238">DNA-binding</keyword>
<accession>A0AAW2DNX8</accession>
<evidence type="ECO:0000256" key="2">
    <source>
        <dbReference type="ARBA" id="ARBA00011738"/>
    </source>
</evidence>
<feature type="region of interest" description="Disordered" evidence="11">
    <location>
        <begin position="1"/>
        <end position="31"/>
    </location>
</feature>
<feature type="domain" description="BED-type" evidence="12">
    <location>
        <begin position="48"/>
        <end position="103"/>
    </location>
</feature>
<evidence type="ECO:0000313" key="13">
    <source>
        <dbReference type="EMBL" id="KAL0012131.1"/>
    </source>
</evidence>
<dbReference type="Pfam" id="PF05699">
    <property type="entry name" value="Dimer_Tnp_hAT"/>
    <property type="match status" value="1"/>
</dbReference>
<dbReference type="Pfam" id="PF02892">
    <property type="entry name" value="zf-BED"/>
    <property type="match status" value="1"/>
</dbReference>
<evidence type="ECO:0000256" key="3">
    <source>
        <dbReference type="ARBA" id="ARBA00022723"/>
    </source>
</evidence>
<dbReference type="Pfam" id="PF14372">
    <property type="entry name" value="hAT-like_RNase-H"/>
    <property type="match status" value="1"/>
</dbReference>
<dbReference type="InterPro" id="IPR025525">
    <property type="entry name" value="hAT-like_transposase_RNase-H"/>
</dbReference>
<comment type="caution">
    <text evidence="13">The sequence shown here is derived from an EMBL/GenBank/DDBJ whole genome shotgun (WGS) entry which is preliminary data.</text>
</comment>
<dbReference type="GO" id="GO:0008270">
    <property type="term" value="F:zinc ion binding"/>
    <property type="evidence" value="ECO:0007669"/>
    <property type="project" value="UniProtKB-KW"/>
</dbReference>
<dbReference type="GO" id="GO:0003677">
    <property type="term" value="F:DNA binding"/>
    <property type="evidence" value="ECO:0007669"/>
    <property type="project" value="UniProtKB-KW"/>
</dbReference>
<keyword evidence="5" id="KW-0862">Zinc</keyword>
<dbReference type="SMART" id="SM00614">
    <property type="entry name" value="ZnF_BED"/>
    <property type="match status" value="1"/>
</dbReference>
<evidence type="ECO:0000256" key="11">
    <source>
        <dbReference type="SAM" id="MobiDB-lite"/>
    </source>
</evidence>
<dbReference type="PANTHER" id="PTHR46481">
    <property type="entry name" value="ZINC FINGER BED DOMAIN-CONTAINING PROTEIN 4"/>
    <property type="match status" value="1"/>
</dbReference>
<keyword evidence="14" id="KW-1185">Reference proteome</keyword>
<evidence type="ECO:0000256" key="5">
    <source>
        <dbReference type="ARBA" id="ARBA00022833"/>
    </source>
</evidence>
<dbReference type="PROSITE" id="PS50808">
    <property type="entry name" value="ZF_BED"/>
    <property type="match status" value="1"/>
</dbReference>
<feature type="compositionally biased region" description="Low complexity" evidence="11">
    <location>
        <begin position="1"/>
        <end position="10"/>
    </location>
</feature>
<dbReference type="SUPFAM" id="SSF53098">
    <property type="entry name" value="Ribonuclease H-like"/>
    <property type="match status" value="1"/>
</dbReference>
<feature type="region of interest" description="Disordered" evidence="11">
    <location>
        <begin position="119"/>
        <end position="140"/>
    </location>
</feature>
<dbReference type="EMBL" id="JAZDWU010000002">
    <property type="protein sequence ID" value="KAL0012131.1"/>
    <property type="molecule type" value="Genomic_DNA"/>
</dbReference>
<keyword evidence="6" id="KW-0805">Transcription regulation</keyword>
<dbReference type="PANTHER" id="PTHR46481:SF11">
    <property type="entry name" value="ZINC FINGER BED DOMAIN-CONTAINING PROTEIN RICESLEEPER 2-LIKE"/>
    <property type="match status" value="1"/>
</dbReference>
<comment type="subcellular location">
    <subcellularLocation>
        <location evidence="1">Nucleus</location>
    </subcellularLocation>
</comment>
<keyword evidence="3" id="KW-0479">Metal-binding</keyword>
<name>A0AAW2DNX8_9ROSI</name>
<dbReference type="InterPro" id="IPR036236">
    <property type="entry name" value="Znf_C2H2_sf"/>
</dbReference>
<evidence type="ECO:0000256" key="6">
    <source>
        <dbReference type="ARBA" id="ARBA00023015"/>
    </source>
</evidence>
<dbReference type="GO" id="GO:0005634">
    <property type="term" value="C:nucleus"/>
    <property type="evidence" value="ECO:0007669"/>
    <property type="project" value="UniProtKB-SubCell"/>
</dbReference>
<evidence type="ECO:0000256" key="10">
    <source>
        <dbReference type="PROSITE-ProRule" id="PRU00027"/>
    </source>
</evidence>
<dbReference type="InterPro" id="IPR003656">
    <property type="entry name" value="Znf_BED"/>
</dbReference>
<comment type="subunit">
    <text evidence="2">Homodimer.</text>
</comment>
<dbReference type="InterPro" id="IPR008906">
    <property type="entry name" value="HATC_C_dom"/>
</dbReference>
<dbReference type="GO" id="GO:0046983">
    <property type="term" value="F:protein dimerization activity"/>
    <property type="evidence" value="ECO:0007669"/>
    <property type="project" value="InterPro"/>
</dbReference>
<evidence type="ECO:0000256" key="1">
    <source>
        <dbReference type="ARBA" id="ARBA00004123"/>
    </source>
</evidence>
<evidence type="ECO:0000256" key="4">
    <source>
        <dbReference type="ARBA" id="ARBA00022771"/>
    </source>
</evidence>
<sequence length="706" mass="80146">MSTTSTASAPAPAPRPPTSTTSESQSLFGEEVESVLVENSQQQGTKRRTTSDVWNHFKKKNIDGKVKAQCNYCGRLMAGASTSGTTHLKLHIAKSCPSAPREASLSREGTDIRKQVLVKQHNRTRSKGISSPSVFNEEDQKASRRDLARMVILHEYPLAIVDHVGFRDFVGGLRSNFKIVGRNTLKRDIKKIYNEKKQKTMVEIDKNASKVAITTDLWTANNSKRSFMVITTHYISDSWTLESRVIRFIRMPSPHDKFSLSKILLECLADWNIDLKLSAITVDNASNNDGMMKLISDKLQASSLILGGKLLHVRCAAHILNLVVQEGLNVIGDGIEKVRSSVYFWSQSPKRTEIFEKISRQSHIASTKELVLDCRTRWNSTYLMLSTALIYKDVFPRLLCCEPQYQSAPTNRDWEVAQIVCEKLGYFHKVTELLSGTAYPTANHYFPSVFQLKMELNQWLSSEDELVKKMAAKMLAKFDKYWSDVHDIMSLAIVLDPRYKLMLLTFFFNKMYGSKANEEIDKVKNLLFELFAEYVIENIDRGVNYSQALSSTSTSSTTHEHDDTMRDYDLFVSNATTNIGQRGREIISEFELYTSEKVAPRAEQFDVLGWWKHNGSKYPTLQRIARDILAIPMTTVASESAFSTSGRLLSPHRSRLHHDTLEALMCGQNWLWSELKGVPIDATIQNVLDDYEENEVEESHAMELSD</sequence>
<evidence type="ECO:0000313" key="14">
    <source>
        <dbReference type="Proteomes" id="UP001459277"/>
    </source>
</evidence>
<gene>
    <name evidence="13" type="ORF">SO802_007239</name>
</gene>
<keyword evidence="9" id="KW-0539">Nucleus</keyword>
<dbReference type="InterPro" id="IPR012337">
    <property type="entry name" value="RNaseH-like_sf"/>
</dbReference>
<dbReference type="InterPro" id="IPR052035">
    <property type="entry name" value="ZnF_BED_domain_contain"/>
</dbReference>
<proteinExistence type="predicted"/>